<protein>
    <submittedName>
        <fullName evidence="2">Uncharacterized protein</fullName>
    </submittedName>
</protein>
<dbReference type="EMBL" id="JAAALK010000290">
    <property type="protein sequence ID" value="KAG8045723.1"/>
    <property type="molecule type" value="Genomic_DNA"/>
</dbReference>
<feature type="region of interest" description="Disordered" evidence="1">
    <location>
        <begin position="1"/>
        <end position="27"/>
    </location>
</feature>
<evidence type="ECO:0000256" key="1">
    <source>
        <dbReference type="SAM" id="MobiDB-lite"/>
    </source>
</evidence>
<dbReference type="Proteomes" id="UP000729402">
    <property type="component" value="Unassembled WGS sequence"/>
</dbReference>
<feature type="compositionally biased region" description="Basic residues" evidence="1">
    <location>
        <begin position="1"/>
        <end position="14"/>
    </location>
</feature>
<organism evidence="2 3">
    <name type="scientific">Zizania palustris</name>
    <name type="common">Northern wild rice</name>
    <dbReference type="NCBI Taxonomy" id="103762"/>
    <lineage>
        <taxon>Eukaryota</taxon>
        <taxon>Viridiplantae</taxon>
        <taxon>Streptophyta</taxon>
        <taxon>Embryophyta</taxon>
        <taxon>Tracheophyta</taxon>
        <taxon>Spermatophyta</taxon>
        <taxon>Magnoliopsida</taxon>
        <taxon>Liliopsida</taxon>
        <taxon>Poales</taxon>
        <taxon>Poaceae</taxon>
        <taxon>BOP clade</taxon>
        <taxon>Oryzoideae</taxon>
        <taxon>Oryzeae</taxon>
        <taxon>Zizaniinae</taxon>
        <taxon>Zizania</taxon>
    </lineage>
</organism>
<comment type="caution">
    <text evidence="2">The sequence shown here is derived from an EMBL/GenBank/DDBJ whole genome shotgun (WGS) entry which is preliminary data.</text>
</comment>
<evidence type="ECO:0000313" key="2">
    <source>
        <dbReference type="EMBL" id="KAG8045723.1"/>
    </source>
</evidence>
<sequence>MPDKGRRRRRRRPFRATSSTKAARKSVSTAPVIAFGPSVYRSKQAIAAEGADVEFALRREGSESRRPAAPASRSSGARTRLCLLQEVLGCEASS</sequence>
<dbReference type="EMBL" id="JAAALK010000290">
    <property type="protein sequence ID" value="KAG8045724.1"/>
    <property type="molecule type" value="Genomic_DNA"/>
</dbReference>
<reference evidence="2" key="1">
    <citation type="journal article" date="2021" name="bioRxiv">
        <title>Whole Genome Assembly and Annotation of Northern Wild Rice, Zizania palustris L., Supports a Whole Genome Duplication in the Zizania Genus.</title>
        <authorList>
            <person name="Haas M."/>
            <person name="Kono T."/>
            <person name="Macchietto M."/>
            <person name="Millas R."/>
            <person name="McGilp L."/>
            <person name="Shao M."/>
            <person name="Duquette J."/>
            <person name="Hirsch C.N."/>
            <person name="Kimball J."/>
        </authorList>
    </citation>
    <scope>NUCLEOTIDE SEQUENCE</scope>
    <source>
        <tissue evidence="2">Fresh leaf tissue</tissue>
    </source>
</reference>
<proteinExistence type="predicted"/>
<dbReference type="EMBL" id="JAAALK010000290">
    <property type="protein sequence ID" value="KAG8045726.1"/>
    <property type="molecule type" value="Genomic_DNA"/>
</dbReference>
<dbReference type="AlphaFoldDB" id="A0A8J5VFI1"/>
<evidence type="ECO:0000313" key="3">
    <source>
        <dbReference type="Proteomes" id="UP000729402"/>
    </source>
</evidence>
<reference evidence="2" key="2">
    <citation type="submission" date="2021-02" db="EMBL/GenBank/DDBJ databases">
        <authorList>
            <person name="Kimball J.A."/>
            <person name="Haas M.W."/>
            <person name="Macchietto M."/>
            <person name="Kono T."/>
            <person name="Duquette J."/>
            <person name="Shao M."/>
        </authorList>
    </citation>
    <scope>NUCLEOTIDE SEQUENCE</scope>
    <source>
        <tissue evidence="2">Fresh leaf tissue</tissue>
    </source>
</reference>
<accession>A0A8J5VFI1</accession>
<name>A0A8J5VFI1_ZIZPA</name>
<dbReference type="EMBL" id="JAAALK010000290">
    <property type="protein sequence ID" value="KAG8045725.1"/>
    <property type="molecule type" value="Genomic_DNA"/>
</dbReference>
<gene>
    <name evidence="2" type="ORF">GUJ93_ZPchr0008g11878</name>
</gene>
<feature type="compositionally biased region" description="Polar residues" evidence="1">
    <location>
        <begin position="16"/>
        <end position="27"/>
    </location>
</feature>
<keyword evidence="3" id="KW-1185">Reference proteome</keyword>